<dbReference type="GO" id="GO:0016020">
    <property type="term" value="C:membrane"/>
    <property type="evidence" value="ECO:0007669"/>
    <property type="project" value="UniProtKB-SubCell"/>
</dbReference>
<dbReference type="AlphaFoldDB" id="A0A9E7IB69"/>
<gene>
    <name evidence="11" type="ORF">MUK42_05219</name>
</gene>
<dbReference type="Gene3D" id="1.20.1250.20">
    <property type="entry name" value="MFS general substrate transporter like domains"/>
    <property type="match status" value="1"/>
</dbReference>
<dbReference type="Pfam" id="PF00083">
    <property type="entry name" value="Sugar_tr"/>
    <property type="match status" value="1"/>
</dbReference>
<dbReference type="PANTHER" id="PTHR23500:SF74">
    <property type="entry name" value="SUGAR TRANSPORT PROTEIN MST5"/>
    <property type="match status" value="1"/>
</dbReference>
<keyword evidence="6" id="KW-0769">Symport</keyword>
<dbReference type="CDD" id="cd17361">
    <property type="entry name" value="MFS_STP"/>
    <property type="match status" value="1"/>
</dbReference>
<dbReference type="PROSITE" id="PS50850">
    <property type="entry name" value="MFS"/>
    <property type="match status" value="1"/>
</dbReference>
<keyword evidence="4" id="KW-0762">Sugar transport</keyword>
<keyword evidence="5 9" id="KW-0812">Transmembrane</keyword>
<keyword evidence="8 9" id="KW-0472">Membrane</keyword>
<comment type="subcellular location">
    <subcellularLocation>
        <location evidence="1">Membrane</location>
        <topology evidence="1">Multi-pass membrane protein</topology>
    </subcellularLocation>
</comment>
<feature type="transmembrane region" description="Helical" evidence="9">
    <location>
        <begin position="745"/>
        <end position="770"/>
    </location>
</feature>
<feature type="transmembrane region" description="Helical" evidence="9">
    <location>
        <begin position="888"/>
        <end position="909"/>
    </location>
</feature>
<dbReference type="Proteomes" id="UP001055439">
    <property type="component" value="Chromosome 9"/>
</dbReference>
<sequence>MALSFSSSSSFAAFTVVACPARSPPPRRLPPAVCFSRAVDTAPRAPLPCATSAYPPQPFVPEVAEAVESLYSVFREVDNLVAHNSLRVLKAFQNAGVGSHHFNGCTGYGHDDGGGREALDSVFAEIVGAESAIVRSQFFSGTHAIACALFAFLRPGNELLAVAGAPYDTLEEVIGIRESSITGSLKDFGVTYHEVPLAEDGGLDWDALSFAVRPHTKCALIQRSCGYSWRRSLSIADIERAIRMQKPDCMVMVDNCYGEFVETYEPPMVGADLIAGSLIKNPGGTIAPCGGYVAGKRTWVEAAAARLSAPGLGVDCGSMTSDVKRALFQGLFLSPQMVGEAIKGGLLIAEVMSMKGYKVQPLSRAPRHDTVQVIFADGTFIDGSTSELSCDGPLREPFAVFCQSKVRYPAPVLRTIAFRCLCEGDSWRSPSPLILSLYPSRYCLPCHSPSCGFFGLISSRMAGGAMVSTDGGGKEYPARMTLYVFLTCVVASSGGLIFGYDVGISGGVTSMDSFLLTFFPSVYRKEKQDRSTSIYCKFDSQLLTSFTSSLYVAALLTSFIASLVTDFFGRKWSMFRGGIAFILGAGINATADNLFMLILGRFLLGVGVGYAIQSVPIYLSEIAPPRLRGMLNIMFQLMVTIGILIANIINYFTNKIEGAWGWRVSLAFACVPAAIIAVGSLVLPETPNSLIERGHTEEAEATLRLIRGVDDISLEFRDLVAANKRCKEIRDPWSVIMERKYRPQLAMVILIPFFQQLTGINIIMFYAPLIYKAVGFSGQASLVSTVIIGTVNVVATLISIITVDRVGRRGLLLHGGVQMLISQLIVGTLIALKFGATGEATDISKAYASCVLFFIGVYIAAFAWSWGPLGWLIPSEILSLEIRSVGQCIAVSVNMFFTFVIAQIFLTALCHMKHGLFFFFAGWVVVMTVFVALFLPETKNIPIEEMGLLWKEHWFWSRFIKDEENTEMGNLGRPWNHSRVQVAAKEVLSRNRV</sequence>
<dbReference type="InterPro" id="IPR005829">
    <property type="entry name" value="Sugar_transporter_CS"/>
</dbReference>
<feature type="transmembrane region" description="Helical" evidence="9">
    <location>
        <begin position="846"/>
        <end position="867"/>
    </location>
</feature>
<evidence type="ECO:0000256" key="1">
    <source>
        <dbReference type="ARBA" id="ARBA00004141"/>
    </source>
</evidence>
<protein>
    <recommendedName>
        <fullName evidence="10">Major facilitator superfamily (MFS) profile domain-containing protein</fullName>
    </recommendedName>
</protein>
<dbReference type="Gene3D" id="3.40.640.10">
    <property type="entry name" value="Type I PLP-dependent aspartate aminotransferase-like (Major domain)"/>
    <property type="match status" value="1"/>
</dbReference>
<dbReference type="GO" id="GO:0015293">
    <property type="term" value="F:symporter activity"/>
    <property type="evidence" value="ECO:0007669"/>
    <property type="project" value="UniProtKB-KW"/>
</dbReference>
<feature type="transmembrane region" description="Helical" evidence="9">
    <location>
        <begin position="664"/>
        <end position="683"/>
    </location>
</feature>
<accession>A0A9E7IB69</accession>
<dbReference type="InterPro" id="IPR009651">
    <property type="entry name" value="Met_g_lyase_put"/>
</dbReference>
<dbReference type="PROSITE" id="PS00216">
    <property type="entry name" value="SUGAR_TRANSPORT_1"/>
    <property type="match status" value="1"/>
</dbReference>
<dbReference type="InterPro" id="IPR036259">
    <property type="entry name" value="MFS_trans_sf"/>
</dbReference>
<dbReference type="PROSITE" id="PS00217">
    <property type="entry name" value="SUGAR_TRANSPORT_2"/>
    <property type="match status" value="1"/>
</dbReference>
<evidence type="ECO:0000259" key="10">
    <source>
        <dbReference type="PROSITE" id="PS50850"/>
    </source>
</evidence>
<evidence type="ECO:0000313" key="12">
    <source>
        <dbReference type="Proteomes" id="UP001055439"/>
    </source>
</evidence>
<dbReference type="InterPro" id="IPR020846">
    <property type="entry name" value="MFS_dom"/>
</dbReference>
<evidence type="ECO:0000256" key="8">
    <source>
        <dbReference type="ARBA" id="ARBA00023136"/>
    </source>
</evidence>
<organism evidence="11 12">
    <name type="scientific">Musa troglodytarum</name>
    <name type="common">fe'i banana</name>
    <dbReference type="NCBI Taxonomy" id="320322"/>
    <lineage>
        <taxon>Eukaryota</taxon>
        <taxon>Viridiplantae</taxon>
        <taxon>Streptophyta</taxon>
        <taxon>Embryophyta</taxon>
        <taxon>Tracheophyta</taxon>
        <taxon>Spermatophyta</taxon>
        <taxon>Magnoliopsida</taxon>
        <taxon>Liliopsida</taxon>
        <taxon>Zingiberales</taxon>
        <taxon>Musaceae</taxon>
        <taxon>Musa</taxon>
    </lineage>
</organism>
<dbReference type="InterPro" id="IPR005828">
    <property type="entry name" value="MFS_sugar_transport-like"/>
</dbReference>
<feature type="transmembrane region" description="Helical" evidence="9">
    <location>
        <begin position="782"/>
        <end position="803"/>
    </location>
</feature>
<keyword evidence="12" id="KW-1185">Reference proteome</keyword>
<dbReference type="OrthoDB" id="5348404at2759"/>
<evidence type="ECO:0000313" key="11">
    <source>
        <dbReference type="EMBL" id="URE45219.1"/>
    </source>
</evidence>
<dbReference type="InterPro" id="IPR045262">
    <property type="entry name" value="STP/PLT_plant"/>
</dbReference>
<feature type="transmembrane region" description="Helical" evidence="9">
    <location>
        <begin position="543"/>
        <end position="564"/>
    </location>
</feature>
<dbReference type="Pfam" id="PF06838">
    <property type="entry name" value="Met_gamma_lyase"/>
    <property type="match status" value="1"/>
</dbReference>
<dbReference type="SUPFAM" id="SSF103473">
    <property type="entry name" value="MFS general substrate transporter"/>
    <property type="match status" value="1"/>
</dbReference>
<dbReference type="InterPro" id="IPR015424">
    <property type="entry name" value="PyrdxlP-dep_Trfase"/>
</dbReference>
<evidence type="ECO:0000256" key="3">
    <source>
        <dbReference type="ARBA" id="ARBA00022448"/>
    </source>
</evidence>
<dbReference type="GO" id="GO:0015145">
    <property type="term" value="F:monosaccharide transmembrane transporter activity"/>
    <property type="evidence" value="ECO:0007669"/>
    <property type="project" value="InterPro"/>
</dbReference>
<dbReference type="InterPro" id="IPR015421">
    <property type="entry name" value="PyrdxlP-dep_Trfase_major"/>
</dbReference>
<dbReference type="PANTHER" id="PTHR23500">
    <property type="entry name" value="SOLUTE CARRIER FAMILY 2, FACILITATED GLUCOSE TRANSPORTER"/>
    <property type="match status" value="1"/>
</dbReference>
<evidence type="ECO:0000256" key="2">
    <source>
        <dbReference type="ARBA" id="ARBA00010992"/>
    </source>
</evidence>
<dbReference type="EMBL" id="CP097511">
    <property type="protein sequence ID" value="URE45219.1"/>
    <property type="molecule type" value="Genomic_DNA"/>
</dbReference>
<evidence type="ECO:0000256" key="9">
    <source>
        <dbReference type="SAM" id="Phobius"/>
    </source>
</evidence>
<dbReference type="NCBIfam" id="TIGR00879">
    <property type="entry name" value="SP"/>
    <property type="match status" value="1"/>
</dbReference>
<feature type="transmembrane region" description="Helical" evidence="9">
    <location>
        <begin position="480"/>
        <end position="498"/>
    </location>
</feature>
<feature type="transmembrane region" description="Helical" evidence="9">
    <location>
        <begin position="631"/>
        <end position="652"/>
    </location>
</feature>
<dbReference type="InterPro" id="IPR003663">
    <property type="entry name" value="Sugar/inositol_transpt"/>
</dbReference>
<dbReference type="PRINTS" id="PR00171">
    <property type="entry name" value="SUGRTRNSPORT"/>
</dbReference>
<feature type="transmembrane region" description="Helical" evidence="9">
    <location>
        <begin position="810"/>
        <end position="834"/>
    </location>
</feature>
<keyword evidence="3" id="KW-0813">Transport</keyword>
<comment type="similarity">
    <text evidence="2">Belongs to the major facilitator superfamily. Sugar transporter (TC 2.A.1.1) family.</text>
</comment>
<feature type="domain" description="Major facilitator superfamily (MFS) profile" evidence="10">
    <location>
        <begin position="487"/>
        <end position="939"/>
    </location>
</feature>
<feature type="transmembrane region" description="Helical" evidence="9">
    <location>
        <begin position="915"/>
        <end position="935"/>
    </location>
</feature>
<feature type="transmembrane region" description="Helical" evidence="9">
    <location>
        <begin position="594"/>
        <end position="619"/>
    </location>
</feature>
<reference evidence="11" key="1">
    <citation type="submission" date="2022-05" db="EMBL/GenBank/DDBJ databases">
        <title>The Musa troglodytarum L. genome provides insights into the mechanism of non-climacteric behaviour and enrichment of carotenoids.</title>
        <authorList>
            <person name="Wang J."/>
        </authorList>
    </citation>
    <scope>NUCLEOTIDE SEQUENCE</scope>
    <source>
        <tissue evidence="11">Leaf</tissue>
    </source>
</reference>
<name>A0A9E7IB69_9LILI</name>
<evidence type="ECO:0000256" key="4">
    <source>
        <dbReference type="ARBA" id="ARBA00022597"/>
    </source>
</evidence>
<evidence type="ECO:0000256" key="5">
    <source>
        <dbReference type="ARBA" id="ARBA00022692"/>
    </source>
</evidence>
<dbReference type="InterPro" id="IPR044778">
    <property type="entry name" value="MFS_STP/MST-like_plant"/>
</dbReference>
<evidence type="ECO:0000256" key="7">
    <source>
        <dbReference type="ARBA" id="ARBA00022989"/>
    </source>
</evidence>
<dbReference type="Gene3D" id="3.90.1150.60">
    <property type="entry name" value="Methioning gamme-lyase, C-terminal domain"/>
    <property type="match status" value="3"/>
</dbReference>
<dbReference type="SUPFAM" id="SSF53383">
    <property type="entry name" value="PLP-dependent transferases"/>
    <property type="match status" value="1"/>
</dbReference>
<keyword evidence="7 9" id="KW-1133">Transmembrane helix</keyword>
<dbReference type="FunFam" id="1.20.1250.20:FF:000002">
    <property type="entry name" value="Sugar transport protein 13"/>
    <property type="match status" value="1"/>
</dbReference>
<proteinExistence type="inferred from homology"/>
<evidence type="ECO:0000256" key="6">
    <source>
        <dbReference type="ARBA" id="ARBA00022847"/>
    </source>
</evidence>